<dbReference type="GO" id="GO:0016491">
    <property type="term" value="F:oxidoreductase activity"/>
    <property type="evidence" value="ECO:0007669"/>
    <property type="project" value="InterPro"/>
</dbReference>
<comment type="subunit">
    <text evidence="3">Interacts with COX5B; this interaction may contribute to localize PYROXD2 to the inner face of the inner mitochondrial membrane.</text>
</comment>
<proteinExistence type="predicted"/>
<evidence type="ECO:0000256" key="2">
    <source>
        <dbReference type="ARBA" id="ARBA00037217"/>
    </source>
</evidence>
<comment type="subcellular location">
    <subcellularLocation>
        <location evidence="1">Mitochondrion matrix</location>
    </subcellularLocation>
</comment>
<dbReference type="PANTHER" id="PTHR10668:SF103">
    <property type="entry name" value="PYRIDINE NUCLEOTIDE-DISULFIDE OXIDOREDUCTASE DOMAIN-CONTAINING PROTEIN 2"/>
    <property type="match status" value="1"/>
</dbReference>
<dbReference type="PANTHER" id="PTHR10668">
    <property type="entry name" value="PHYTOENE DEHYDROGENASE"/>
    <property type="match status" value="1"/>
</dbReference>
<dbReference type="InterPro" id="IPR002937">
    <property type="entry name" value="Amino_oxidase"/>
</dbReference>
<dbReference type="Pfam" id="PF01593">
    <property type="entry name" value="Amino_oxidase"/>
    <property type="match status" value="1"/>
</dbReference>
<evidence type="ECO:0000313" key="6">
    <source>
        <dbReference type="EMBL" id="SVB22989.1"/>
    </source>
</evidence>
<feature type="domain" description="Amine oxidase" evidence="5">
    <location>
        <begin position="15"/>
        <end position="519"/>
    </location>
</feature>
<evidence type="ECO:0000256" key="4">
    <source>
        <dbReference type="ARBA" id="ARBA00040298"/>
    </source>
</evidence>
<dbReference type="GO" id="GO:0005759">
    <property type="term" value="C:mitochondrial matrix"/>
    <property type="evidence" value="ECO:0007669"/>
    <property type="project" value="UniProtKB-SubCell"/>
</dbReference>
<evidence type="ECO:0000259" key="5">
    <source>
        <dbReference type="Pfam" id="PF01593"/>
    </source>
</evidence>
<dbReference type="Gene3D" id="3.50.50.60">
    <property type="entry name" value="FAD/NAD(P)-binding domain"/>
    <property type="match status" value="2"/>
</dbReference>
<accession>A0A382CAW4</accession>
<protein>
    <recommendedName>
        <fullName evidence="4">Pyridine nucleotide-disulfide oxidoreductase domain-containing protein 2</fullName>
    </recommendedName>
</protein>
<name>A0A382CAW4_9ZZZZ</name>
<dbReference type="AlphaFoldDB" id="A0A382CAW4"/>
<dbReference type="EMBL" id="UINC01033539">
    <property type="protein sequence ID" value="SVB22989.1"/>
    <property type="molecule type" value="Genomic_DNA"/>
</dbReference>
<gene>
    <name evidence="6" type="ORF">METZ01_LOCUS175843</name>
</gene>
<dbReference type="SUPFAM" id="SSF51905">
    <property type="entry name" value="FAD/NAD(P)-binding domain"/>
    <property type="match status" value="1"/>
</dbReference>
<reference evidence="6" key="1">
    <citation type="submission" date="2018-05" db="EMBL/GenBank/DDBJ databases">
        <authorList>
            <person name="Lanie J.A."/>
            <person name="Ng W.-L."/>
            <person name="Kazmierczak K.M."/>
            <person name="Andrzejewski T.M."/>
            <person name="Davidsen T.M."/>
            <person name="Wayne K.J."/>
            <person name="Tettelin H."/>
            <person name="Glass J.I."/>
            <person name="Rusch D."/>
            <person name="Podicherti R."/>
            <person name="Tsui H.-C.T."/>
            <person name="Winkler M.E."/>
        </authorList>
    </citation>
    <scope>NUCLEOTIDE SEQUENCE</scope>
</reference>
<sequence>MKTYDVIVIGAGINGLATASILGKKGKRVLVVESRDTVGGMASSMEFAPGFKCNVINDTIKWVDPRLAKLLDLDANGLELVQPEILRIILGENSEYIAFHKDVTKTIDSIAKYSKKDSERWKDFTSYIEKLSQFLEKVYELTPPILPNIGIKEILGMRSILSPIRKHGTRGVVDLFRVAPMMMPELVDEWFENELLRSSISTAGIHHLSFGPYAAGTGYNLLHQHVHGNGLFHNFQFTKGGTERYAIVLKNYAERFNVEIQTSTKVISINTDQNVCNGISLENGEQIMAKQIVSSLDPNNTFLKLVGPSNLTPNFRTQINNIRYRGSTARIHFALSRLPEVQGITKEQMKTIFSISPSVEYLERASDAVKYGKLSDKPYVEFVIPSVLDSNFAPKGEHVLSATIQYAPYHLRNTEWSDSVKDQLKNNVVDTLQKVIPNIRSIIKHTSIISPLDLENEFGLTEGNLNHGEMTLDQFMFMRPTISSSQYRAPINNLYLCGSGTHPGGGLHGANGYNAAMEVLKD</sequence>
<evidence type="ECO:0000256" key="3">
    <source>
        <dbReference type="ARBA" id="ARBA00038825"/>
    </source>
</evidence>
<evidence type="ECO:0000256" key="1">
    <source>
        <dbReference type="ARBA" id="ARBA00004305"/>
    </source>
</evidence>
<dbReference type="InterPro" id="IPR036188">
    <property type="entry name" value="FAD/NAD-bd_sf"/>
</dbReference>
<organism evidence="6">
    <name type="scientific">marine metagenome</name>
    <dbReference type="NCBI Taxonomy" id="408172"/>
    <lineage>
        <taxon>unclassified sequences</taxon>
        <taxon>metagenomes</taxon>
        <taxon>ecological metagenomes</taxon>
    </lineage>
</organism>
<comment type="function">
    <text evidence="2">Probable oxidoreductase that may play a role as regulator of mitochondrial function.</text>
</comment>